<dbReference type="GeneID" id="9685921"/>
<name>C1MY10_MICPC</name>
<dbReference type="OrthoDB" id="426136at2759"/>
<sequence length="306" mass="31565">MSARCASNLAAAARRRAPPSRRRALRALRASRATAKAAAADDDDDDDAALTYADVAPRPPSSSVGGIGSRLDVSRAFTADIDPALTAATPQGRSLLDYVRLPAEEYNVLDADNVRPTGDGAFTVRAGVQKILFLEVEPVGVLRIVPTTNGCDQILEGAVMNDAKAARRGTPPNAIIASMNASLRDLKMRNRISAVPSPSSSGGGGGGGGGAEAIKCQIDVAGTFTEGPFAAAGGDRLNGLLSWCLGAVMPWFLGQLALDYGDWSAGKPRGRRSVDVGAVAGEIIGGARRGTLPPGVREVETEASML</sequence>
<feature type="compositionally biased region" description="Basic residues" evidence="1">
    <location>
        <begin position="13"/>
        <end position="26"/>
    </location>
</feature>
<dbReference type="OMA" id="CECVEIV"/>
<evidence type="ECO:0000256" key="1">
    <source>
        <dbReference type="SAM" id="MobiDB-lite"/>
    </source>
</evidence>
<protein>
    <submittedName>
        <fullName evidence="2">Predicted protein</fullName>
    </submittedName>
</protein>
<dbReference type="AlphaFoldDB" id="C1MY10"/>
<proteinExistence type="predicted"/>
<reference evidence="2 3" key="1">
    <citation type="journal article" date="2009" name="Science">
        <title>Green evolution and dynamic adaptations revealed by genomes of the marine picoeukaryotes Micromonas.</title>
        <authorList>
            <person name="Worden A.Z."/>
            <person name="Lee J.H."/>
            <person name="Mock T."/>
            <person name="Rouze P."/>
            <person name="Simmons M.P."/>
            <person name="Aerts A.L."/>
            <person name="Allen A.E."/>
            <person name="Cuvelier M.L."/>
            <person name="Derelle E."/>
            <person name="Everett M.V."/>
            <person name="Foulon E."/>
            <person name="Grimwood J."/>
            <person name="Gundlach H."/>
            <person name="Henrissat B."/>
            <person name="Napoli C."/>
            <person name="McDonald S.M."/>
            <person name="Parker M.S."/>
            <person name="Rombauts S."/>
            <person name="Salamov A."/>
            <person name="Von Dassow P."/>
            <person name="Badger J.H."/>
            <person name="Coutinho P.M."/>
            <person name="Demir E."/>
            <person name="Dubchak I."/>
            <person name="Gentemann C."/>
            <person name="Eikrem W."/>
            <person name="Gready J.E."/>
            <person name="John U."/>
            <person name="Lanier W."/>
            <person name="Lindquist E.A."/>
            <person name="Lucas S."/>
            <person name="Mayer K.F."/>
            <person name="Moreau H."/>
            <person name="Not F."/>
            <person name="Otillar R."/>
            <person name="Panaud O."/>
            <person name="Pangilinan J."/>
            <person name="Paulsen I."/>
            <person name="Piegu B."/>
            <person name="Poliakov A."/>
            <person name="Robbens S."/>
            <person name="Schmutz J."/>
            <person name="Toulza E."/>
            <person name="Wyss T."/>
            <person name="Zelensky A."/>
            <person name="Zhou K."/>
            <person name="Armbrust E.V."/>
            <person name="Bhattacharya D."/>
            <person name="Goodenough U.W."/>
            <person name="Van de Peer Y."/>
            <person name="Grigoriev I.V."/>
        </authorList>
    </citation>
    <scope>NUCLEOTIDE SEQUENCE [LARGE SCALE GENOMIC DNA]</scope>
    <source>
        <strain evidence="2 3">CCMP1545</strain>
    </source>
</reference>
<dbReference type="KEGG" id="mpp:MICPUCDRAFT_41081"/>
<evidence type="ECO:0000313" key="2">
    <source>
        <dbReference type="EMBL" id="EEH55562.1"/>
    </source>
</evidence>
<gene>
    <name evidence="2" type="ORF">MICPUCDRAFT_41081</name>
</gene>
<feature type="region of interest" description="Disordered" evidence="1">
    <location>
        <begin position="1"/>
        <end position="28"/>
    </location>
</feature>
<organism evidence="3">
    <name type="scientific">Micromonas pusilla (strain CCMP1545)</name>
    <name type="common">Picoplanktonic green alga</name>
    <dbReference type="NCBI Taxonomy" id="564608"/>
    <lineage>
        <taxon>Eukaryota</taxon>
        <taxon>Viridiplantae</taxon>
        <taxon>Chlorophyta</taxon>
        <taxon>Mamiellophyceae</taxon>
        <taxon>Mamiellales</taxon>
        <taxon>Mamiellaceae</taxon>
        <taxon>Micromonas</taxon>
    </lineage>
</organism>
<dbReference type="RefSeq" id="XP_003060793.1">
    <property type="nucleotide sequence ID" value="XM_003060747.1"/>
</dbReference>
<evidence type="ECO:0000313" key="3">
    <source>
        <dbReference type="Proteomes" id="UP000001876"/>
    </source>
</evidence>
<dbReference type="Proteomes" id="UP000001876">
    <property type="component" value="Unassembled WGS sequence"/>
</dbReference>
<dbReference type="STRING" id="564608.C1MY10"/>
<dbReference type="EMBL" id="GG663742">
    <property type="protein sequence ID" value="EEH55562.1"/>
    <property type="molecule type" value="Genomic_DNA"/>
</dbReference>
<accession>C1MY10</accession>
<feature type="compositionally biased region" description="Low complexity" evidence="1">
    <location>
        <begin position="1"/>
        <end position="12"/>
    </location>
</feature>
<keyword evidence="3" id="KW-1185">Reference proteome</keyword>